<feature type="non-terminal residue" evidence="2">
    <location>
        <position position="1"/>
    </location>
</feature>
<gene>
    <name evidence="2" type="ORF">SMN809_LOCUS79716</name>
</gene>
<accession>A0A8S3J8N4</accession>
<name>A0A8S3J8N4_9BILA</name>
<proteinExistence type="predicted"/>
<feature type="region of interest" description="Disordered" evidence="1">
    <location>
        <begin position="1"/>
        <end position="56"/>
    </location>
</feature>
<evidence type="ECO:0000313" key="3">
    <source>
        <dbReference type="Proteomes" id="UP000676336"/>
    </source>
</evidence>
<reference evidence="2" key="1">
    <citation type="submission" date="2021-02" db="EMBL/GenBank/DDBJ databases">
        <authorList>
            <person name="Nowell W R."/>
        </authorList>
    </citation>
    <scope>NUCLEOTIDE SEQUENCE</scope>
</reference>
<dbReference type="AlphaFoldDB" id="A0A8S3J8N4"/>
<evidence type="ECO:0000256" key="1">
    <source>
        <dbReference type="SAM" id="MobiDB-lite"/>
    </source>
</evidence>
<sequence>DSLYPLLSHHQNQARLISPSRYSSNNNQQHHNLRQSSSSSSSANNRPNSSYETGYN</sequence>
<evidence type="ECO:0000313" key="2">
    <source>
        <dbReference type="EMBL" id="CAF5215751.1"/>
    </source>
</evidence>
<dbReference type="EMBL" id="CAJOBI010343271">
    <property type="protein sequence ID" value="CAF5215751.1"/>
    <property type="molecule type" value="Genomic_DNA"/>
</dbReference>
<dbReference type="Proteomes" id="UP000676336">
    <property type="component" value="Unassembled WGS sequence"/>
</dbReference>
<protein>
    <submittedName>
        <fullName evidence="2">Uncharacterized protein</fullName>
    </submittedName>
</protein>
<organism evidence="2 3">
    <name type="scientific">Rotaria magnacalcarata</name>
    <dbReference type="NCBI Taxonomy" id="392030"/>
    <lineage>
        <taxon>Eukaryota</taxon>
        <taxon>Metazoa</taxon>
        <taxon>Spiralia</taxon>
        <taxon>Gnathifera</taxon>
        <taxon>Rotifera</taxon>
        <taxon>Eurotatoria</taxon>
        <taxon>Bdelloidea</taxon>
        <taxon>Philodinida</taxon>
        <taxon>Philodinidae</taxon>
        <taxon>Rotaria</taxon>
    </lineage>
</organism>
<feature type="compositionally biased region" description="Low complexity" evidence="1">
    <location>
        <begin position="20"/>
        <end position="50"/>
    </location>
</feature>
<comment type="caution">
    <text evidence="2">The sequence shown here is derived from an EMBL/GenBank/DDBJ whole genome shotgun (WGS) entry which is preliminary data.</text>
</comment>